<organism evidence="2 3">
    <name type="scientific">Brevibacillus ruminantium</name>
    <dbReference type="NCBI Taxonomy" id="2950604"/>
    <lineage>
        <taxon>Bacteria</taxon>
        <taxon>Bacillati</taxon>
        <taxon>Bacillota</taxon>
        <taxon>Bacilli</taxon>
        <taxon>Bacillales</taxon>
        <taxon>Paenibacillaceae</taxon>
        <taxon>Brevibacillus</taxon>
    </lineage>
</organism>
<accession>A0ABY4WEU5</accession>
<sequence length="363" mass="39548">MRNQYFQVGGKKGAGVFAILVLLTAFTSPFELTSAQGINTTGINADGINSQGIHSEGIKTQGINGQGIDSKGIQSQGIHSEGVTPQGINQEGINRQEINPQGINSQGINPKGINPQGTQSTGITGQGIQNNGIQTGGNGPSVTPGKSPSTPEPKKPEPSQPVPPKPEPKKPEPPKTEQPKPELKNPEPKKPEPPKSETPTPPKKDDKKSTNRTKENYQKVLDMEKFDVSKHYLPDQYTYCNIFSRHVMKEMGAYLPEKLANDLYGWLQGKEAKNKGWREVTAEEAQRLANEGFPTIASWKNNNGYHGHIAPVIPYAKGETFNPKDVAASVVVKNAGASNYNYTTLEQAFGRKRVPEIKFFVNE</sequence>
<name>A0ABY4WEU5_9BACL</name>
<feature type="compositionally biased region" description="Polar residues" evidence="1">
    <location>
        <begin position="99"/>
        <end position="108"/>
    </location>
</feature>
<dbReference type="Proteomes" id="UP001056500">
    <property type="component" value="Chromosome"/>
</dbReference>
<protein>
    <recommendedName>
        <fullName evidence="4">Peptidase C51 domain-containing protein</fullName>
    </recommendedName>
</protein>
<dbReference type="EMBL" id="CP098755">
    <property type="protein sequence ID" value="USG65670.1"/>
    <property type="molecule type" value="Genomic_DNA"/>
</dbReference>
<keyword evidence="3" id="KW-1185">Reference proteome</keyword>
<evidence type="ECO:0008006" key="4">
    <source>
        <dbReference type="Google" id="ProtNLM"/>
    </source>
</evidence>
<evidence type="ECO:0000313" key="2">
    <source>
        <dbReference type="EMBL" id="USG65670.1"/>
    </source>
</evidence>
<dbReference type="Gene3D" id="3.90.1720.10">
    <property type="entry name" value="endopeptidase domain like (from Nostoc punctiforme)"/>
    <property type="match status" value="1"/>
</dbReference>
<proteinExistence type="predicted"/>
<feature type="compositionally biased region" description="Low complexity" evidence="1">
    <location>
        <begin position="116"/>
        <end position="133"/>
    </location>
</feature>
<dbReference type="RefSeq" id="WP_251872757.1">
    <property type="nucleotide sequence ID" value="NZ_CP098755.1"/>
</dbReference>
<evidence type="ECO:0000313" key="3">
    <source>
        <dbReference type="Proteomes" id="UP001056500"/>
    </source>
</evidence>
<feature type="region of interest" description="Disordered" evidence="1">
    <location>
        <begin position="99"/>
        <end position="216"/>
    </location>
</feature>
<gene>
    <name evidence="2" type="ORF">NDK47_26830</name>
</gene>
<feature type="compositionally biased region" description="Basic and acidic residues" evidence="1">
    <location>
        <begin position="166"/>
        <end position="195"/>
    </location>
</feature>
<reference evidence="2" key="1">
    <citation type="submission" date="2022-06" db="EMBL/GenBank/DDBJ databases">
        <title>Genome sequencing of Brevibacillus sp. BB3-R1.</title>
        <authorList>
            <person name="Heo J."/>
            <person name="Lee D."/>
            <person name="Won M."/>
            <person name="Han B.-H."/>
            <person name="Hong S.-B."/>
            <person name="Kwon S.-W."/>
        </authorList>
    </citation>
    <scope>NUCLEOTIDE SEQUENCE</scope>
    <source>
        <strain evidence="2">BB3-R1</strain>
    </source>
</reference>
<feature type="compositionally biased region" description="Basic and acidic residues" evidence="1">
    <location>
        <begin position="202"/>
        <end position="216"/>
    </location>
</feature>
<evidence type="ECO:0000256" key="1">
    <source>
        <dbReference type="SAM" id="MobiDB-lite"/>
    </source>
</evidence>